<evidence type="ECO:0000256" key="1">
    <source>
        <dbReference type="SAM" id="Phobius"/>
    </source>
</evidence>
<dbReference type="OrthoDB" id="458509at2"/>
<feature type="transmembrane region" description="Helical" evidence="1">
    <location>
        <begin position="50"/>
        <end position="70"/>
    </location>
</feature>
<evidence type="ECO:0000313" key="3">
    <source>
        <dbReference type="Proteomes" id="UP000184076"/>
    </source>
</evidence>
<feature type="transmembrane region" description="Helical" evidence="1">
    <location>
        <begin position="82"/>
        <end position="102"/>
    </location>
</feature>
<dbReference type="AlphaFoldDB" id="A0A1M5EPJ8"/>
<feature type="transmembrane region" description="Helical" evidence="1">
    <location>
        <begin position="12"/>
        <end position="30"/>
    </location>
</feature>
<reference evidence="3" key="1">
    <citation type="submission" date="2016-11" db="EMBL/GenBank/DDBJ databases">
        <authorList>
            <person name="Varghese N."/>
            <person name="Submissions S."/>
        </authorList>
    </citation>
    <scope>NUCLEOTIDE SEQUENCE [LARGE SCALE GENOMIC DNA]</scope>
    <source>
        <strain evidence="3">DSM 9756</strain>
    </source>
</reference>
<sequence>MQSLFDRMSVVFAAGCIGALVNSVLVWYLGHQGIPQQVGVHIAPVWSKHFLYPRIVWGGLWGFVFLLPVLRGGWLISVFTRGIFFSLGPTLVQLFYVFPFLAHKGMMGFSLGTLTPLFVFFYNAAWGLTAAQWIRMCGKP</sequence>
<feature type="transmembrane region" description="Helical" evidence="1">
    <location>
        <begin position="114"/>
        <end position="134"/>
    </location>
</feature>
<organism evidence="2 3">
    <name type="scientific">Desulfacinum infernum DSM 9756</name>
    <dbReference type="NCBI Taxonomy" id="1121391"/>
    <lineage>
        <taxon>Bacteria</taxon>
        <taxon>Pseudomonadati</taxon>
        <taxon>Thermodesulfobacteriota</taxon>
        <taxon>Syntrophobacteria</taxon>
        <taxon>Syntrophobacterales</taxon>
        <taxon>Syntrophobacteraceae</taxon>
        <taxon>Desulfacinum</taxon>
    </lineage>
</organism>
<dbReference type="STRING" id="1121391.SAMN02745206_02695"/>
<dbReference type="RefSeq" id="WP_073040335.1">
    <property type="nucleotide sequence ID" value="NZ_FQVB01000028.1"/>
</dbReference>
<dbReference type="EMBL" id="FQVB01000028">
    <property type="protein sequence ID" value="SHF81139.1"/>
    <property type="molecule type" value="Genomic_DNA"/>
</dbReference>
<name>A0A1M5EPJ8_9BACT</name>
<evidence type="ECO:0000313" key="2">
    <source>
        <dbReference type="EMBL" id="SHF81139.1"/>
    </source>
</evidence>
<gene>
    <name evidence="2" type="ORF">SAMN02745206_02695</name>
</gene>
<proteinExistence type="predicted"/>
<accession>A0A1M5EPJ8</accession>
<dbReference type="Proteomes" id="UP000184076">
    <property type="component" value="Unassembled WGS sequence"/>
</dbReference>
<keyword evidence="3" id="KW-1185">Reference proteome</keyword>
<keyword evidence="1" id="KW-0812">Transmembrane</keyword>
<protein>
    <submittedName>
        <fullName evidence="2">Uncharacterized protein</fullName>
    </submittedName>
</protein>
<keyword evidence="1" id="KW-1133">Transmembrane helix</keyword>
<keyword evidence="1" id="KW-0472">Membrane</keyword>